<evidence type="ECO:0000313" key="3">
    <source>
        <dbReference type="Proteomes" id="UP000073492"/>
    </source>
</evidence>
<comment type="caution">
    <text evidence="2">The sequence shown here is derived from an EMBL/GenBank/DDBJ whole genome shotgun (WGS) entry which is preliminary data.</text>
</comment>
<sequence length="108" mass="12442">MKIENAVSSANKGSKVDMKRKRSIKSGADEALKQDAAGEDEDDVETGFLHHHALPAKLNGRWPNDHVTMWMSDEYKLLCLRYACRLRKCINVTHDDSRGRTRWHEYAE</sequence>
<dbReference type="OrthoDB" id="10476089at2759"/>
<feature type="compositionally biased region" description="Polar residues" evidence="1">
    <location>
        <begin position="1"/>
        <end position="12"/>
    </location>
</feature>
<evidence type="ECO:0000313" key="2">
    <source>
        <dbReference type="EMBL" id="KXT12113.1"/>
    </source>
</evidence>
<name>A0A139IBL0_9PEZI</name>
<gene>
    <name evidence="2" type="ORF">AC579_7511</name>
</gene>
<dbReference type="Proteomes" id="UP000073492">
    <property type="component" value="Unassembled WGS sequence"/>
</dbReference>
<keyword evidence="3" id="KW-1185">Reference proteome</keyword>
<feature type="region of interest" description="Disordered" evidence="1">
    <location>
        <begin position="1"/>
        <end position="44"/>
    </location>
</feature>
<proteinExistence type="predicted"/>
<protein>
    <submittedName>
        <fullName evidence="2">Uncharacterized protein</fullName>
    </submittedName>
</protein>
<dbReference type="AlphaFoldDB" id="A0A139IBL0"/>
<accession>A0A139IBL0</accession>
<dbReference type="EMBL" id="LFZO01000164">
    <property type="protein sequence ID" value="KXT12113.1"/>
    <property type="molecule type" value="Genomic_DNA"/>
</dbReference>
<evidence type="ECO:0000256" key="1">
    <source>
        <dbReference type="SAM" id="MobiDB-lite"/>
    </source>
</evidence>
<organism evidence="2 3">
    <name type="scientific">Pseudocercospora musae</name>
    <dbReference type="NCBI Taxonomy" id="113226"/>
    <lineage>
        <taxon>Eukaryota</taxon>
        <taxon>Fungi</taxon>
        <taxon>Dikarya</taxon>
        <taxon>Ascomycota</taxon>
        <taxon>Pezizomycotina</taxon>
        <taxon>Dothideomycetes</taxon>
        <taxon>Dothideomycetidae</taxon>
        <taxon>Mycosphaerellales</taxon>
        <taxon>Mycosphaerellaceae</taxon>
        <taxon>Pseudocercospora</taxon>
    </lineage>
</organism>
<reference evidence="2 3" key="1">
    <citation type="submission" date="2015-07" db="EMBL/GenBank/DDBJ databases">
        <title>Comparative genomics of the Sigatoka disease complex on banana suggests a link between parallel evolutionary changes in Pseudocercospora fijiensis and Pseudocercospora eumusae and increased virulence on the banana host.</title>
        <authorList>
            <person name="Chang T.-C."/>
            <person name="Salvucci A."/>
            <person name="Crous P.W."/>
            <person name="Stergiopoulos I."/>
        </authorList>
    </citation>
    <scope>NUCLEOTIDE SEQUENCE [LARGE SCALE GENOMIC DNA]</scope>
    <source>
        <strain evidence="2 3">CBS 116634</strain>
    </source>
</reference>